<protein>
    <submittedName>
        <fullName evidence="2">Uncharacterized protein</fullName>
    </submittedName>
</protein>
<gene>
    <name evidence="2" type="ORF">GGX14DRAFT_458443</name>
</gene>
<accession>A0AAD6V8L0</accession>
<feature type="region of interest" description="Disordered" evidence="1">
    <location>
        <begin position="118"/>
        <end position="162"/>
    </location>
</feature>
<dbReference type="EMBL" id="JARJCW010000042">
    <property type="protein sequence ID" value="KAJ7205805.1"/>
    <property type="molecule type" value="Genomic_DNA"/>
</dbReference>
<evidence type="ECO:0000256" key="1">
    <source>
        <dbReference type="SAM" id="MobiDB-lite"/>
    </source>
</evidence>
<name>A0AAD6V8L0_9AGAR</name>
<reference evidence="2" key="1">
    <citation type="submission" date="2023-03" db="EMBL/GenBank/DDBJ databases">
        <title>Massive genome expansion in bonnet fungi (Mycena s.s.) driven by repeated elements and novel gene families across ecological guilds.</title>
        <authorList>
            <consortium name="Lawrence Berkeley National Laboratory"/>
            <person name="Harder C.B."/>
            <person name="Miyauchi S."/>
            <person name="Viragh M."/>
            <person name="Kuo A."/>
            <person name="Thoen E."/>
            <person name="Andreopoulos B."/>
            <person name="Lu D."/>
            <person name="Skrede I."/>
            <person name="Drula E."/>
            <person name="Henrissat B."/>
            <person name="Morin E."/>
            <person name="Kohler A."/>
            <person name="Barry K."/>
            <person name="LaButti K."/>
            <person name="Morin E."/>
            <person name="Salamov A."/>
            <person name="Lipzen A."/>
            <person name="Mereny Z."/>
            <person name="Hegedus B."/>
            <person name="Baldrian P."/>
            <person name="Stursova M."/>
            <person name="Weitz H."/>
            <person name="Taylor A."/>
            <person name="Grigoriev I.V."/>
            <person name="Nagy L.G."/>
            <person name="Martin F."/>
            <person name="Kauserud H."/>
        </authorList>
    </citation>
    <scope>NUCLEOTIDE SEQUENCE</scope>
    <source>
        <strain evidence="2">9144</strain>
    </source>
</reference>
<keyword evidence="3" id="KW-1185">Reference proteome</keyword>
<organism evidence="2 3">
    <name type="scientific">Mycena pura</name>
    <dbReference type="NCBI Taxonomy" id="153505"/>
    <lineage>
        <taxon>Eukaryota</taxon>
        <taxon>Fungi</taxon>
        <taxon>Dikarya</taxon>
        <taxon>Basidiomycota</taxon>
        <taxon>Agaricomycotina</taxon>
        <taxon>Agaricomycetes</taxon>
        <taxon>Agaricomycetidae</taxon>
        <taxon>Agaricales</taxon>
        <taxon>Marasmiineae</taxon>
        <taxon>Mycenaceae</taxon>
        <taxon>Mycena</taxon>
    </lineage>
</organism>
<proteinExistence type="predicted"/>
<feature type="compositionally biased region" description="Pro residues" evidence="1">
    <location>
        <begin position="133"/>
        <end position="147"/>
    </location>
</feature>
<feature type="region of interest" description="Disordered" evidence="1">
    <location>
        <begin position="35"/>
        <end position="55"/>
    </location>
</feature>
<dbReference type="AlphaFoldDB" id="A0AAD6V8L0"/>
<dbReference type="Proteomes" id="UP001219525">
    <property type="component" value="Unassembled WGS sequence"/>
</dbReference>
<feature type="non-terminal residue" evidence="2">
    <location>
        <position position="236"/>
    </location>
</feature>
<sequence length="236" mass="26104">THPRNPAPHHVPASGTCFTSPRPFRIAELKIADRLTSPPAAQPSRELERPPKPRSRRCFVCGTTGMHPLNFRFCPRTAVLLRRSLAEIDDHGRLVLIDGSPLPMTRHPGGVAAHLISRSRNPTRFLPKTPKLSPAPPDLTSSPPPPFDSNSPHAIPPVDGVSPAPEHVPFRRTIPSDDQRARALFPIVLLESLLDATFRIQLHAILALVEVFSAENPTTLRQRLEPYLTAFIISYL</sequence>
<evidence type="ECO:0000313" key="2">
    <source>
        <dbReference type="EMBL" id="KAJ7205805.1"/>
    </source>
</evidence>
<evidence type="ECO:0000313" key="3">
    <source>
        <dbReference type="Proteomes" id="UP001219525"/>
    </source>
</evidence>
<feature type="non-terminal residue" evidence="2">
    <location>
        <position position="1"/>
    </location>
</feature>
<comment type="caution">
    <text evidence="2">The sequence shown here is derived from an EMBL/GenBank/DDBJ whole genome shotgun (WGS) entry which is preliminary data.</text>
</comment>